<evidence type="ECO:0000313" key="2">
    <source>
        <dbReference type="Proteomes" id="UP000281738"/>
    </source>
</evidence>
<gene>
    <name evidence="1" type="ORF">EDD33_3439</name>
</gene>
<dbReference type="Proteomes" id="UP000281738">
    <property type="component" value="Unassembled WGS sequence"/>
</dbReference>
<proteinExistence type="predicted"/>
<accession>A0A3N2CYN1</accession>
<protein>
    <submittedName>
        <fullName evidence="1">Uncharacterized protein</fullName>
    </submittedName>
</protein>
<dbReference type="AlphaFoldDB" id="A0A3N2CYN1"/>
<name>A0A3N2CYN1_9ACTN</name>
<keyword evidence="2" id="KW-1185">Reference proteome</keyword>
<dbReference type="EMBL" id="RKHO01000001">
    <property type="protein sequence ID" value="ROR92548.1"/>
    <property type="molecule type" value="Genomic_DNA"/>
</dbReference>
<sequence>MTSLETSRADLQSLVQDVAQTLGSVGIEMEELTGAYRTCRSEPSPGLKYVAGGASAALDDGPAEPRLAKVRTALESDGWTITAGERTVVAAERDGTTISIGQTTRGGQQVIAFDGNGACIDADSDETDALLGETETIPVR</sequence>
<reference evidence="1 2" key="1">
    <citation type="submission" date="2018-11" db="EMBL/GenBank/DDBJ databases">
        <title>Sequencing the genomes of 1000 actinobacteria strains.</title>
        <authorList>
            <person name="Klenk H.-P."/>
        </authorList>
    </citation>
    <scope>NUCLEOTIDE SEQUENCE [LARGE SCALE GENOMIC DNA]</scope>
    <source>
        <strain evidence="1 2">DSM 12652</strain>
    </source>
</reference>
<comment type="caution">
    <text evidence="1">The sequence shown here is derived from an EMBL/GenBank/DDBJ whole genome shotgun (WGS) entry which is preliminary data.</text>
</comment>
<organism evidence="1 2">
    <name type="scientific">Nocardioides aurantiacus</name>
    <dbReference type="NCBI Taxonomy" id="86796"/>
    <lineage>
        <taxon>Bacteria</taxon>
        <taxon>Bacillati</taxon>
        <taxon>Actinomycetota</taxon>
        <taxon>Actinomycetes</taxon>
        <taxon>Propionibacteriales</taxon>
        <taxon>Nocardioidaceae</taxon>
        <taxon>Nocardioides</taxon>
    </lineage>
</organism>
<evidence type="ECO:0000313" key="1">
    <source>
        <dbReference type="EMBL" id="ROR92548.1"/>
    </source>
</evidence>
<dbReference type="RefSeq" id="WP_148077125.1">
    <property type="nucleotide sequence ID" value="NZ_RKHO01000001.1"/>
</dbReference>